<evidence type="ECO:0000256" key="1">
    <source>
        <dbReference type="ARBA" id="ARBA00022884"/>
    </source>
</evidence>
<dbReference type="Gene3D" id="3.40.50.300">
    <property type="entry name" value="P-loop containing nucleotide triphosphate hydrolases"/>
    <property type="match status" value="1"/>
</dbReference>
<protein>
    <recommendedName>
        <fullName evidence="2">Helicase C-terminal domain-containing protein</fullName>
    </recommendedName>
</protein>
<dbReference type="GO" id="GO:0003723">
    <property type="term" value="F:RNA binding"/>
    <property type="evidence" value="ECO:0007669"/>
    <property type="project" value="UniProtKB-KW"/>
</dbReference>
<keyword evidence="4" id="KW-1185">Reference proteome</keyword>
<dbReference type="SUPFAM" id="SSF52540">
    <property type="entry name" value="P-loop containing nucleoside triphosphate hydrolases"/>
    <property type="match status" value="1"/>
</dbReference>
<name>A0A1R3L050_9ROSI</name>
<dbReference type="AlphaFoldDB" id="A0A1R3L050"/>
<dbReference type="InterPro" id="IPR001650">
    <property type="entry name" value="Helicase_C-like"/>
</dbReference>
<sequence length="103" mass="11913">MDQNTRDVNMREFLFRGSSRVLITTDRFARAIDHVQQVSLVINYDLPSKPEDYLHRIGQIGRFGCKGVAINFVARDEGSKLTYIQRFHNVVIEEFPANVEDLI</sequence>
<evidence type="ECO:0000259" key="2">
    <source>
        <dbReference type="PROSITE" id="PS51194"/>
    </source>
</evidence>
<dbReference type="OrthoDB" id="10265785at2759"/>
<evidence type="ECO:0000313" key="4">
    <source>
        <dbReference type="Proteomes" id="UP000187203"/>
    </source>
</evidence>
<comment type="caution">
    <text evidence="3">The sequence shown here is derived from an EMBL/GenBank/DDBJ whole genome shotgun (WGS) entry which is preliminary data.</text>
</comment>
<dbReference type="Pfam" id="PF00271">
    <property type="entry name" value="Helicase_C"/>
    <property type="match status" value="1"/>
</dbReference>
<reference evidence="4" key="1">
    <citation type="submission" date="2013-09" db="EMBL/GenBank/DDBJ databases">
        <title>Corchorus olitorius genome sequencing.</title>
        <authorList>
            <person name="Alam M."/>
            <person name="Haque M.S."/>
            <person name="Islam M.S."/>
            <person name="Emdad E.M."/>
            <person name="Islam M.M."/>
            <person name="Ahmed B."/>
            <person name="Halim A."/>
            <person name="Hossen Q.M.M."/>
            <person name="Hossain M.Z."/>
            <person name="Ahmed R."/>
            <person name="Khan M.M."/>
            <person name="Islam R."/>
            <person name="Rashid M.M."/>
            <person name="Khan S.A."/>
            <person name="Rahman M.S."/>
            <person name="Alam M."/>
            <person name="Yahiya A.S."/>
            <person name="Khan M.S."/>
            <person name="Azam M.S."/>
            <person name="Haque T."/>
            <person name="Lashkar M.Z.H."/>
            <person name="Akhand A.I."/>
            <person name="Morshed G."/>
            <person name="Roy S."/>
            <person name="Uddin K.S."/>
            <person name="Rabeya T."/>
            <person name="Hossain A.S."/>
            <person name="Chowdhury A."/>
            <person name="Snigdha A.R."/>
            <person name="Mortoza M.S."/>
            <person name="Matin S.A."/>
            <person name="Hoque S.M.E."/>
            <person name="Islam M.K."/>
            <person name="Roy D.K."/>
            <person name="Haider R."/>
            <person name="Moosa M.M."/>
            <person name="Elias S.M."/>
            <person name="Hasan A.M."/>
            <person name="Jahan S."/>
            <person name="Shafiuddin M."/>
            <person name="Mahmood N."/>
            <person name="Shommy N.S."/>
        </authorList>
    </citation>
    <scope>NUCLEOTIDE SEQUENCE [LARGE SCALE GENOMIC DNA]</scope>
    <source>
        <strain evidence="4">cv. O-4</strain>
    </source>
</reference>
<dbReference type="CDD" id="cd18787">
    <property type="entry name" value="SF2_C_DEAD"/>
    <property type="match status" value="1"/>
</dbReference>
<dbReference type="EMBL" id="AWUE01007924">
    <property type="protein sequence ID" value="OMP12680.1"/>
    <property type="molecule type" value="Genomic_DNA"/>
</dbReference>
<accession>A0A1R3L050</accession>
<organism evidence="3 4">
    <name type="scientific">Corchorus olitorius</name>
    <dbReference type="NCBI Taxonomy" id="93759"/>
    <lineage>
        <taxon>Eukaryota</taxon>
        <taxon>Viridiplantae</taxon>
        <taxon>Streptophyta</taxon>
        <taxon>Embryophyta</taxon>
        <taxon>Tracheophyta</taxon>
        <taxon>Spermatophyta</taxon>
        <taxon>Magnoliopsida</taxon>
        <taxon>eudicotyledons</taxon>
        <taxon>Gunneridae</taxon>
        <taxon>Pentapetalae</taxon>
        <taxon>rosids</taxon>
        <taxon>malvids</taxon>
        <taxon>Malvales</taxon>
        <taxon>Malvaceae</taxon>
        <taxon>Grewioideae</taxon>
        <taxon>Apeibeae</taxon>
        <taxon>Corchorus</taxon>
    </lineage>
</organism>
<keyword evidence="1" id="KW-0694">RNA-binding</keyword>
<dbReference type="PROSITE" id="PS51194">
    <property type="entry name" value="HELICASE_CTER"/>
    <property type="match status" value="1"/>
</dbReference>
<feature type="domain" description="Helicase C-terminal" evidence="2">
    <location>
        <begin position="1"/>
        <end position="103"/>
    </location>
</feature>
<proteinExistence type="predicted"/>
<dbReference type="PANTHER" id="PTHR47958">
    <property type="entry name" value="ATP-DEPENDENT RNA HELICASE DBP3"/>
    <property type="match status" value="1"/>
</dbReference>
<dbReference type="Proteomes" id="UP000187203">
    <property type="component" value="Unassembled WGS sequence"/>
</dbReference>
<evidence type="ECO:0000313" key="3">
    <source>
        <dbReference type="EMBL" id="OMP12680.1"/>
    </source>
</evidence>
<dbReference type="STRING" id="93759.A0A1R3L050"/>
<dbReference type="InterPro" id="IPR027417">
    <property type="entry name" value="P-loop_NTPase"/>
</dbReference>
<gene>
    <name evidence="3" type="ORF">COLO4_02885</name>
</gene>